<accession>A0A1I4T428</accession>
<name>A0A1I4T428_PSUAM</name>
<keyword evidence="1" id="KW-1133">Transmembrane helix</keyword>
<evidence type="ECO:0000256" key="1">
    <source>
        <dbReference type="SAM" id="Phobius"/>
    </source>
</evidence>
<organism evidence="2 3">
    <name type="scientific">Pseudonocardia ammonioxydans</name>
    <dbReference type="NCBI Taxonomy" id="260086"/>
    <lineage>
        <taxon>Bacteria</taxon>
        <taxon>Bacillati</taxon>
        <taxon>Actinomycetota</taxon>
        <taxon>Actinomycetes</taxon>
        <taxon>Pseudonocardiales</taxon>
        <taxon>Pseudonocardiaceae</taxon>
        <taxon>Pseudonocardia</taxon>
    </lineage>
</organism>
<keyword evidence="3" id="KW-1185">Reference proteome</keyword>
<protein>
    <submittedName>
        <fullName evidence="2">Uncharacterized protein</fullName>
    </submittedName>
</protein>
<gene>
    <name evidence="2" type="ORF">SAMN05216207_100290</name>
</gene>
<dbReference type="Proteomes" id="UP000199614">
    <property type="component" value="Unassembled WGS sequence"/>
</dbReference>
<reference evidence="2 3" key="1">
    <citation type="submission" date="2016-10" db="EMBL/GenBank/DDBJ databases">
        <authorList>
            <person name="de Groot N.N."/>
        </authorList>
    </citation>
    <scope>NUCLEOTIDE SEQUENCE [LARGE SCALE GENOMIC DNA]</scope>
    <source>
        <strain evidence="2 3">CGMCC 4.1877</strain>
    </source>
</reference>
<dbReference type="AlphaFoldDB" id="A0A1I4T428"/>
<evidence type="ECO:0000313" key="3">
    <source>
        <dbReference type="Proteomes" id="UP000199614"/>
    </source>
</evidence>
<keyword evidence="1" id="KW-0472">Membrane</keyword>
<dbReference type="OrthoDB" id="3577500at2"/>
<feature type="transmembrane region" description="Helical" evidence="1">
    <location>
        <begin position="13"/>
        <end position="34"/>
    </location>
</feature>
<dbReference type="RefSeq" id="WP_093336837.1">
    <property type="nucleotide sequence ID" value="NZ_FOUY01000002.1"/>
</dbReference>
<dbReference type="EMBL" id="FOUY01000002">
    <property type="protein sequence ID" value="SFM71391.1"/>
    <property type="molecule type" value="Genomic_DNA"/>
</dbReference>
<sequence>MTAPRGSSRTRRAVSWFAVAFLAVWIGGTVLMISTGGERGAGDRAALTERATAALRDGDGERLHELLLDAPDRDFAEDYTTRLRAAGTPAVAATGPDTAEVRSGALRVTLSITEDDGRWYLSLLPPATAGASGE</sequence>
<evidence type="ECO:0000313" key="2">
    <source>
        <dbReference type="EMBL" id="SFM71391.1"/>
    </source>
</evidence>
<proteinExistence type="predicted"/>
<keyword evidence="1" id="KW-0812">Transmembrane</keyword>
<dbReference type="STRING" id="260086.SAMN05216207_100290"/>